<dbReference type="PANTHER" id="PTHR31900:SF34">
    <property type="entry name" value="EMB|CAB62440.1-RELATED"/>
    <property type="match status" value="1"/>
</dbReference>
<dbReference type="SMART" id="SM00256">
    <property type="entry name" value="FBOX"/>
    <property type="match status" value="1"/>
</dbReference>
<dbReference type="Pfam" id="PF00646">
    <property type="entry name" value="F-box"/>
    <property type="match status" value="1"/>
</dbReference>
<organism evidence="2 3">
    <name type="scientific">Capsella rubella</name>
    <dbReference type="NCBI Taxonomy" id="81985"/>
    <lineage>
        <taxon>Eukaryota</taxon>
        <taxon>Viridiplantae</taxon>
        <taxon>Streptophyta</taxon>
        <taxon>Embryophyta</taxon>
        <taxon>Tracheophyta</taxon>
        <taxon>Spermatophyta</taxon>
        <taxon>Magnoliopsida</taxon>
        <taxon>eudicotyledons</taxon>
        <taxon>Gunneridae</taxon>
        <taxon>Pentapetalae</taxon>
        <taxon>rosids</taxon>
        <taxon>malvids</taxon>
        <taxon>Brassicales</taxon>
        <taxon>Brassicaceae</taxon>
        <taxon>Camelineae</taxon>
        <taxon>Capsella</taxon>
    </lineage>
</organism>
<dbReference type="InterPro" id="IPR032675">
    <property type="entry name" value="LRR_dom_sf"/>
</dbReference>
<dbReference type="InterPro" id="IPR055411">
    <property type="entry name" value="LRR_FXL15/At3g58940/PEG3-like"/>
</dbReference>
<dbReference type="STRING" id="81985.R0FS38"/>
<evidence type="ECO:0000313" key="2">
    <source>
        <dbReference type="EMBL" id="EOA25592.1"/>
    </source>
</evidence>
<dbReference type="Proteomes" id="UP000029121">
    <property type="component" value="Unassembled WGS sequence"/>
</dbReference>
<dbReference type="Gene3D" id="3.80.10.10">
    <property type="entry name" value="Ribonuclease Inhibitor"/>
    <property type="match status" value="1"/>
</dbReference>
<dbReference type="Pfam" id="PF24758">
    <property type="entry name" value="LRR_At5g56370"/>
    <property type="match status" value="1"/>
</dbReference>
<protein>
    <recommendedName>
        <fullName evidence="1">F-box domain-containing protein</fullName>
    </recommendedName>
</protein>
<dbReference type="AlphaFoldDB" id="R0FS38"/>
<evidence type="ECO:0000313" key="3">
    <source>
        <dbReference type="Proteomes" id="UP000029121"/>
    </source>
</evidence>
<dbReference type="InterPro" id="IPR053781">
    <property type="entry name" value="F-box_AtFBL13-like"/>
</dbReference>
<feature type="domain" description="F-box" evidence="1">
    <location>
        <begin position="9"/>
        <end position="61"/>
    </location>
</feature>
<dbReference type="PANTHER" id="PTHR31900">
    <property type="entry name" value="F-BOX/RNI SUPERFAMILY PROTEIN-RELATED"/>
    <property type="match status" value="1"/>
</dbReference>
<dbReference type="EMBL" id="KB870809">
    <property type="protein sequence ID" value="EOA25592.1"/>
    <property type="molecule type" value="Genomic_DNA"/>
</dbReference>
<dbReference type="PROSITE" id="PS50181">
    <property type="entry name" value="FBOX"/>
    <property type="match status" value="1"/>
</dbReference>
<sequence length="426" mass="48846">LRKQGVVNRDRISQFPEALLLQILSRLPTKDAIATSVLSKRWRSIWKMVPRLEFNSHYQNLHKFSENVARSLLLHKAPILESLHIKVTDRLEGRSESDIYIGIWSGIAFARHVREFVLHLFFKRPVRFPSSMFNSNNTLETLKLKCSVRLDVPSRFCMKSLRTLHLLSVDFIDNKSIRYLISGCPNLENLVIDRGYPNVVRTFVILAPSLKTLSIKDYGRLEDGGYVITAPSLRYLKIKEFSHCGCCLIDNAPMLVEANIGNVSYLANETILGSLKSAKRLFLDLSPLELVNLEMDTRKAEWSNLLALMLESSPKLQVLKLTDQPLDLNKVGVIGGKWNQPKNVPECLLSHLKKFVWKGYDWERGEEKEVATYILKKASQLKNAIFFTSSIQSKELNRLEERCQMIKELDGVVRASSSCHLEFVEW</sequence>
<dbReference type="InterPro" id="IPR006566">
    <property type="entry name" value="FBD"/>
</dbReference>
<proteinExistence type="predicted"/>
<dbReference type="SUPFAM" id="SSF52058">
    <property type="entry name" value="L domain-like"/>
    <property type="match status" value="1"/>
</dbReference>
<keyword evidence="3" id="KW-1185">Reference proteome</keyword>
<dbReference type="InterPro" id="IPR001810">
    <property type="entry name" value="F-box_dom"/>
</dbReference>
<dbReference type="CDD" id="cd22160">
    <property type="entry name" value="F-box_AtFBL13-like"/>
    <property type="match status" value="1"/>
</dbReference>
<accession>R0FS38</accession>
<dbReference type="Pfam" id="PF08387">
    <property type="entry name" value="FBD"/>
    <property type="match status" value="1"/>
</dbReference>
<dbReference type="InterPro" id="IPR036047">
    <property type="entry name" value="F-box-like_dom_sf"/>
</dbReference>
<dbReference type="InterPro" id="IPR050232">
    <property type="entry name" value="FBL13/AtMIF1-like"/>
</dbReference>
<dbReference type="SMART" id="SM00579">
    <property type="entry name" value="FBD"/>
    <property type="match status" value="1"/>
</dbReference>
<dbReference type="Gene3D" id="1.20.1280.50">
    <property type="match status" value="1"/>
</dbReference>
<feature type="non-terminal residue" evidence="2">
    <location>
        <position position="1"/>
    </location>
</feature>
<reference evidence="3" key="1">
    <citation type="journal article" date="2013" name="Nat. Genet.">
        <title>The Capsella rubella genome and the genomic consequences of rapid mating system evolution.</title>
        <authorList>
            <person name="Slotte T."/>
            <person name="Hazzouri K.M."/>
            <person name="Agren J.A."/>
            <person name="Koenig D."/>
            <person name="Maumus F."/>
            <person name="Guo Y.L."/>
            <person name="Steige K."/>
            <person name="Platts A.E."/>
            <person name="Escobar J.S."/>
            <person name="Newman L.K."/>
            <person name="Wang W."/>
            <person name="Mandakova T."/>
            <person name="Vello E."/>
            <person name="Smith L.M."/>
            <person name="Henz S.R."/>
            <person name="Steffen J."/>
            <person name="Takuno S."/>
            <person name="Brandvain Y."/>
            <person name="Coop G."/>
            <person name="Andolfatto P."/>
            <person name="Hu T.T."/>
            <person name="Blanchette M."/>
            <person name="Clark R.M."/>
            <person name="Quesneville H."/>
            <person name="Nordborg M."/>
            <person name="Gaut B.S."/>
            <person name="Lysak M.A."/>
            <person name="Jenkins J."/>
            <person name="Grimwood J."/>
            <person name="Chapman J."/>
            <person name="Prochnik S."/>
            <person name="Shu S."/>
            <person name="Rokhsar D."/>
            <person name="Schmutz J."/>
            <person name="Weigel D."/>
            <person name="Wright S.I."/>
        </authorList>
    </citation>
    <scope>NUCLEOTIDE SEQUENCE [LARGE SCALE GENOMIC DNA]</scope>
    <source>
        <strain evidence="3">cv. Monte Gargano</strain>
    </source>
</reference>
<dbReference type="SUPFAM" id="SSF81383">
    <property type="entry name" value="F-box domain"/>
    <property type="match status" value="1"/>
</dbReference>
<evidence type="ECO:0000259" key="1">
    <source>
        <dbReference type="PROSITE" id="PS50181"/>
    </source>
</evidence>
<name>R0FS38_9BRAS</name>
<gene>
    <name evidence="2" type="ORF">CARUB_v10018940mg</name>
</gene>